<gene>
    <name evidence="3" type="ORF">Plo01_69310</name>
</gene>
<reference evidence="3 4" key="1">
    <citation type="submission" date="2021-01" db="EMBL/GenBank/DDBJ databases">
        <title>Whole genome shotgun sequence of Planobispora longispora NBRC 13918.</title>
        <authorList>
            <person name="Komaki H."/>
            <person name="Tamura T."/>
        </authorList>
    </citation>
    <scope>NUCLEOTIDE SEQUENCE [LARGE SCALE GENOMIC DNA]</scope>
    <source>
        <strain evidence="3 4">NBRC 13918</strain>
    </source>
</reference>
<feature type="compositionally biased region" description="Polar residues" evidence="1">
    <location>
        <begin position="240"/>
        <end position="253"/>
    </location>
</feature>
<dbReference type="RefSeq" id="WP_203894928.1">
    <property type="nucleotide sequence ID" value="NZ_BOOH01000060.1"/>
</dbReference>
<evidence type="ECO:0000256" key="1">
    <source>
        <dbReference type="SAM" id="MobiDB-lite"/>
    </source>
</evidence>
<dbReference type="InterPro" id="IPR002477">
    <property type="entry name" value="Peptidoglycan-bd-like"/>
</dbReference>
<dbReference type="Proteomes" id="UP000616724">
    <property type="component" value="Unassembled WGS sequence"/>
</dbReference>
<keyword evidence="4" id="KW-1185">Reference proteome</keyword>
<dbReference type="Pfam" id="PF01471">
    <property type="entry name" value="PG_binding_1"/>
    <property type="match status" value="1"/>
</dbReference>
<dbReference type="InterPro" id="IPR036365">
    <property type="entry name" value="PGBD-like_sf"/>
</dbReference>
<dbReference type="Gene3D" id="1.10.101.10">
    <property type="entry name" value="PGBD-like superfamily/PGBD"/>
    <property type="match status" value="1"/>
</dbReference>
<feature type="region of interest" description="Disordered" evidence="1">
    <location>
        <begin position="232"/>
        <end position="253"/>
    </location>
</feature>
<dbReference type="SUPFAM" id="SSF47090">
    <property type="entry name" value="PGBD-like"/>
    <property type="match status" value="1"/>
</dbReference>
<comment type="caution">
    <text evidence="3">The sequence shown here is derived from an EMBL/GenBank/DDBJ whole genome shotgun (WGS) entry which is preliminary data.</text>
</comment>
<dbReference type="AlphaFoldDB" id="A0A8J3RV67"/>
<dbReference type="EMBL" id="BOOH01000060">
    <property type="protein sequence ID" value="GIH80502.1"/>
    <property type="molecule type" value="Genomic_DNA"/>
</dbReference>
<feature type="domain" description="Peptidoglycan binding-like" evidence="2">
    <location>
        <begin position="115"/>
        <end position="162"/>
    </location>
</feature>
<evidence type="ECO:0000259" key="2">
    <source>
        <dbReference type="Pfam" id="PF01471"/>
    </source>
</evidence>
<evidence type="ECO:0000313" key="3">
    <source>
        <dbReference type="EMBL" id="GIH80502.1"/>
    </source>
</evidence>
<evidence type="ECO:0000313" key="4">
    <source>
        <dbReference type="Proteomes" id="UP000616724"/>
    </source>
</evidence>
<organism evidence="3 4">
    <name type="scientific">Planobispora longispora</name>
    <dbReference type="NCBI Taxonomy" id="28887"/>
    <lineage>
        <taxon>Bacteria</taxon>
        <taxon>Bacillati</taxon>
        <taxon>Actinomycetota</taxon>
        <taxon>Actinomycetes</taxon>
        <taxon>Streptosporangiales</taxon>
        <taxon>Streptosporangiaceae</taxon>
        <taxon>Planobispora</taxon>
    </lineage>
</organism>
<dbReference type="InterPro" id="IPR036366">
    <property type="entry name" value="PGBDSf"/>
</dbReference>
<sequence length="344" mass="35805">MRRGVTALAGVVVLAGAGGAWAVLRRPAPPVPAAALSTATAQVIRTDVAQRTHVNGTLSHAGSHQVHGAGGTLTRLPAVGAVITRGRAVYEADGRKVPLLYGARPAWRTLTVGTTGADVLQLERNLKALGYTGFTVDRTYSPATYYAVRRWQDDARLPVTGTVPLGQVVFLPRALRVAAHDATLGSPARGPVLRGTGTVPVVSVQLDPARVATARVGNRVLVTLPDGSERRGRVTAVSPVASTPQSTEEGQPQATVPVTIRMSGRPVRALDQSLVQVALTTREHRDVLAVPIVALLARPGGTYEVVSGGRRVPVEAGLFDETTGLVEVTGLTEGQSVEVPGDAA</sequence>
<proteinExistence type="predicted"/>
<accession>A0A8J3RV67</accession>
<protein>
    <submittedName>
        <fullName evidence="3">Peptidoglycan-binding protein</fullName>
    </submittedName>
</protein>
<name>A0A8J3RV67_9ACTN</name>